<evidence type="ECO:0000259" key="9">
    <source>
        <dbReference type="PROSITE" id="PS50893"/>
    </source>
</evidence>
<dbReference type="FunFam" id="3.40.50.300:FF:000016">
    <property type="entry name" value="Oligopeptide ABC transporter ATP-binding component"/>
    <property type="match status" value="2"/>
</dbReference>
<dbReference type="NCBIfam" id="NF007739">
    <property type="entry name" value="PRK10419.1"/>
    <property type="match status" value="2"/>
</dbReference>
<dbReference type="GO" id="GO:0005524">
    <property type="term" value="F:ATP binding"/>
    <property type="evidence" value="ECO:0007669"/>
    <property type="project" value="UniProtKB-KW"/>
</dbReference>
<sequence length="620" mass="67938">MWYLNKYGLSLAMNDTVMDKALLSVENLSIAIATGKQFHPVVNELSLTLNAGETVCIAGESGSGKSLSSTAIMGLLPPVAKVTGGHIWFQGQDLLTLPEKSLKALRGNDIAMIFQEPMTSLNPLMTAGQQLCEAIRAHQNMDTASAKALAITMLDAVKVPHAKKRINQYPHEMSGGMLQRIMIAMALVCRPKILIADEPTTALDVTIQAQILSLLNELKHDFNAGVLMITHDMGVVAEMADRVVIMNKGVVEEQSDVRSIFLAPSSPYTQSLLAAIPKLGHAKPAENVATESTLLDVNHLSVHFPIPKTWWQETTLEVRAVKGISFSIRQGETLGLVGESGCGKSTTGKALMNMLPFRGSATLNGQELNGLKGPALRHIRKDIQMVFQDPYSSLNPRKTIKYLLSEPLLLHGVCKPKEVTDHVAMLLEQVDMLPEHMERYPHQFSGGQRQRIAIARAIASQPRLIIADEPVSALDVSVQAQVLSLLERLQKQLGISFLFISHDMAVVEQVSHRVAVMHGGTIVEMGPRDQVLKSPRHSYTQRLMQAVPIADVNIKRDLSPSLTSHKMPELIHDASMPCEAVQYDHIDSDHIVALEGSVKRNESKAPSQQPPMVAKQRNSH</sequence>
<dbReference type="InterPro" id="IPR003593">
    <property type="entry name" value="AAA+_ATPase"/>
</dbReference>
<evidence type="ECO:0000313" key="11">
    <source>
        <dbReference type="Proteomes" id="UP000073601"/>
    </source>
</evidence>
<dbReference type="Gene3D" id="3.40.50.300">
    <property type="entry name" value="P-loop containing nucleotide triphosphate hydrolases"/>
    <property type="match status" value="2"/>
</dbReference>
<dbReference type="PROSITE" id="PS50893">
    <property type="entry name" value="ABC_TRANSPORTER_2"/>
    <property type="match status" value="2"/>
</dbReference>
<keyword evidence="5" id="KW-0547">Nucleotide-binding</keyword>
<keyword evidence="11" id="KW-1185">Reference proteome</keyword>
<keyword evidence="7" id="KW-0472">Membrane</keyword>
<evidence type="ECO:0000256" key="8">
    <source>
        <dbReference type="SAM" id="MobiDB-lite"/>
    </source>
</evidence>
<dbReference type="InterPro" id="IPR017871">
    <property type="entry name" value="ABC_transporter-like_CS"/>
</dbReference>
<dbReference type="PROSITE" id="PS00211">
    <property type="entry name" value="ABC_TRANSPORTER_1"/>
    <property type="match status" value="2"/>
</dbReference>
<evidence type="ECO:0000256" key="7">
    <source>
        <dbReference type="ARBA" id="ARBA00023136"/>
    </source>
</evidence>
<keyword evidence="4" id="KW-1003">Cell membrane</keyword>
<dbReference type="GO" id="GO:0016887">
    <property type="term" value="F:ATP hydrolysis activity"/>
    <property type="evidence" value="ECO:0007669"/>
    <property type="project" value="InterPro"/>
</dbReference>
<dbReference type="PANTHER" id="PTHR43297:SF7">
    <property type="entry name" value="D,D-DIPEPTIDE TRANSPORT ATP-BINDING PROTEIN DDPD-RELATED"/>
    <property type="match status" value="1"/>
</dbReference>
<feature type="domain" description="ABC transporter" evidence="9">
    <location>
        <begin position="23"/>
        <end position="273"/>
    </location>
</feature>
<dbReference type="InterPro" id="IPR013563">
    <property type="entry name" value="Oligopep_ABC_C"/>
</dbReference>
<name>A0A128FH34_9GAMM</name>
<reference evidence="11" key="1">
    <citation type="submission" date="2016-02" db="EMBL/GenBank/DDBJ databases">
        <authorList>
            <person name="Rodrigo-Torres Lidia"/>
            <person name="Arahal R.David."/>
        </authorList>
    </citation>
    <scope>NUCLEOTIDE SEQUENCE [LARGE SCALE GENOMIC DNA]</scope>
    <source>
        <strain evidence="11">CECT 8713</strain>
    </source>
</reference>
<dbReference type="SUPFAM" id="SSF52540">
    <property type="entry name" value="P-loop containing nucleoside triphosphate hydrolases"/>
    <property type="match status" value="2"/>
</dbReference>
<dbReference type="CDD" id="cd03257">
    <property type="entry name" value="ABC_NikE_OppD_transporters"/>
    <property type="match status" value="2"/>
</dbReference>
<dbReference type="InterPro" id="IPR050388">
    <property type="entry name" value="ABC_Ni/Peptide_Import"/>
</dbReference>
<feature type="domain" description="ABC transporter" evidence="9">
    <location>
        <begin position="297"/>
        <end position="544"/>
    </location>
</feature>
<evidence type="ECO:0000256" key="1">
    <source>
        <dbReference type="ARBA" id="ARBA00004417"/>
    </source>
</evidence>
<dbReference type="PANTHER" id="PTHR43297">
    <property type="entry name" value="OLIGOPEPTIDE TRANSPORT ATP-BINDING PROTEIN APPD"/>
    <property type="match status" value="1"/>
</dbReference>
<evidence type="ECO:0000256" key="5">
    <source>
        <dbReference type="ARBA" id="ARBA00022741"/>
    </source>
</evidence>
<accession>A0A128FH34</accession>
<dbReference type="EC" id="3.6.3.-" evidence="10"/>
<evidence type="ECO:0000313" key="10">
    <source>
        <dbReference type="EMBL" id="CZF86108.1"/>
    </source>
</evidence>
<dbReference type="AlphaFoldDB" id="A0A128FH34"/>
<dbReference type="GO" id="GO:0015833">
    <property type="term" value="P:peptide transport"/>
    <property type="evidence" value="ECO:0007669"/>
    <property type="project" value="InterPro"/>
</dbReference>
<dbReference type="SMART" id="SM00382">
    <property type="entry name" value="AAA"/>
    <property type="match status" value="2"/>
</dbReference>
<evidence type="ECO:0000256" key="6">
    <source>
        <dbReference type="ARBA" id="ARBA00022840"/>
    </source>
</evidence>
<evidence type="ECO:0000256" key="2">
    <source>
        <dbReference type="ARBA" id="ARBA00005417"/>
    </source>
</evidence>
<protein>
    <submittedName>
        <fullName evidence="10">Glutathione import ATP-binding protein GsiA</fullName>
        <ecNumber evidence="10">3.6.3.-</ecNumber>
    </submittedName>
</protein>
<dbReference type="NCBIfam" id="NF008453">
    <property type="entry name" value="PRK11308.1"/>
    <property type="match status" value="2"/>
</dbReference>
<feature type="region of interest" description="Disordered" evidence="8">
    <location>
        <begin position="597"/>
        <end position="620"/>
    </location>
</feature>
<proteinExistence type="inferred from homology"/>
<dbReference type="InterPro" id="IPR003439">
    <property type="entry name" value="ABC_transporter-like_ATP-bd"/>
</dbReference>
<dbReference type="GO" id="GO:0005886">
    <property type="term" value="C:plasma membrane"/>
    <property type="evidence" value="ECO:0007669"/>
    <property type="project" value="UniProtKB-SubCell"/>
</dbReference>
<evidence type="ECO:0000256" key="3">
    <source>
        <dbReference type="ARBA" id="ARBA00022448"/>
    </source>
</evidence>
<gene>
    <name evidence="10" type="primary">gsiA_3</name>
    <name evidence="10" type="ORF">GMA8713_04141</name>
</gene>
<dbReference type="EMBL" id="FIZY01000052">
    <property type="protein sequence ID" value="CZF86108.1"/>
    <property type="molecule type" value="Genomic_DNA"/>
</dbReference>
<keyword evidence="10" id="KW-0378">Hydrolase</keyword>
<evidence type="ECO:0000256" key="4">
    <source>
        <dbReference type="ARBA" id="ARBA00022475"/>
    </source>
</evidence>
<comment type="subcellular location">
    <subcellularLocation>
        <location evidence="1">Cell inner membrane</location>
        <topology evidence="1">Peripheral membrane protein</topology>
    </subcellularLocation>
</comment>
<keyword evidence="3" id="KW-0813">Transport</keyword>
<dbReference type="Pfam" id="PF08352">
    <property type="entry name" value="oligo_HPY"/>
    <property type="match status" value="2"/>
</dbReference>
<comment type="similarity">
    <text evidence="2">Belongs to the ABC transporter superfamily.</text>
</comment>
<dbReference type="Pfam" id="PF00005">
    <property type="entry name" value="ABC_tran"/>
    <property type="match status" value="2"/>
</dbReference>
<dbReference type="InterPro" id="IPR027417">
    <property type="entry name" value="P-loop_NTPase"/>
</dbReference>
<keyword evidence="6 10" id="KW-0067">ATP-binding</keyword>
<dbReference type="Proteomes" id="UP000073601">
    <property type="component" value="Unassembled WGS sequence"/>
</dbReference>
<dbReference type="GO" id="GO:0055085">
    <property type="term" value="P:transmembrane transport"/>
    <property type="evidence" value="ECO:0007669"/>
    <property type="project" value="UniProtKB-ARBA"/>
</dbReference>
<organism evidence="10 11">
    <name type="scientific">Grimontia marina</name>
    <dbReference type="NCBI Taxonomy" id="646534"/>
    <lineage>
        <taxon>Bacteria</taxon>
        <taxon>Pseudomonadati</taxon>
        <taxon>Pseudomonadota</taxon>
        <taxon>Gammaproteobacteria</taxon>
        <taxon>Vibrionales</taxon>
        <taxon>Vibrionaceae</taxon>
        <taxon>Grimontia</taxon>
    </lineage>
</organism>